<comment type="subunit">
    <text evidence="1">Homodimer.</text>
</comment>
<dbReference type="SFLD" id="SFLDG00358">
    <property type="entry name" value="Main_(cytGST)"/>
    <property type="match status" value="1"/>
</dbReference>
<evidence type="ECO:0000256" key="1">
    <source>
        <dbReference type="ARBA" id="ARBA00011738"/>
    </source>
</evidence>
<dbReference type="PANTHER" id="PTHR43969">
    <property type="entry name" value="GLUTATHIONE S TRANSFERASE D10, ISOFORM A-RELATED"/>
    <property type="match status" value="1"/>
</dbReference>
<dbReference type="SUPFAM" id="SSF47616">
    <property type="entry name" value="GST C-terminal domain-like"/>
    <property type="match status" value="1"/>
</dbReference>
<dbReference type="GO" id="GO:0004364">
    <property type="term" value="F:glutathione transferase activity"/>
    <property type="evidence" value="ECO:0007669"/>
    <property type="project" value="TreeGrafter"/>
</dbReference>
<reference evidence="5 6" key="1">
    <citation type="submission" date="2024-04" db="EMBL/GenBank/DDBJ databases">
        <authorList>
            <person name="Rising A."/>
            <person name="Reimegard J."/>
            <person name="Sonavane S."/>
            <person name="Akerstrom W."/>
            <person name="Nylinder S."/>
            <person name="Hedman E."/>
            <person name="Kallberg Y."/>
        </authorList>
    </citation>
    <scope>NUCLEOTIDE SEQUENCE [LARGE SCALE GENOMIC DNA]</scope>
</reference>
<evidence type="ECO:0000259" key="3">
    <source>
        <dbReference type="PROSITE" id="PS50404"/>
    </source>
</evidence>
<dbReference type="FunFam" id="3.40.30.10:FF:000034">
    <property type="entry name" value="glutathione S-transferase 1"/>
    <property type="match status" value="1"/>
</dbReference>
<name>A0AAV1Z3L6_9ARAC</name>
<dbReference type="InterPro" id="IPR040079">
    <property type="entry name" value="Glutathione_S-Trfase"/>
</dbReference>
<dbReference type="Gene3D" id="3.40.30.10">
    <property type="entry name" value="Glutaredoxin"/>
    <property type="match status" value="1"/>
</dbReference>
<evidence type="ECO:0000259" key="4">
    <source>
        <dbReference type="PROSITE" id="PS50405"/>
    </source>
</evidence>
<comment type="similarity">
    <text evidence="2">Belongs to the GST superfamily.</text>
</comment>
<dbReference type="InterPro" id="IPR036249">
    <property type="entry name" value="Thioredoxin-like_sf"/>
</dbReference>
<dbReference type="Gene3D" id="1.20.1050.10">
    <property type="match status" value="1"/>
</dbReference>
<dbReference type="FunFam" id="1.20.1050.10:FF:000007">
    <property type="entry name" value="Glutathione S-transferase 1-1"/>
    <property type="match status" value="1"/>
</dbReference>
<organism evidence="5 6">
    <name type="scientific">Larinioides sclopetarius</name>
    <dbReference type="NCBI Taxonomy" id="280406"/>
    <lineage>
        <taxon>Eukaryota</taxon>
        <taxon>Metazoa</taxon>
        <taxon>Ecdysozoa</taxon>
        <taxon>Arthropoda</taxon>
        <taxon>Chelicerata</taxon>
        <taxon>Arachnida</taxon>
        <taxon>Araneae</taxon>
        <taxon>Araneomorphae</taxon>
        <taxon>Entelegynae</taxon>
        <taxon>Araneoidea</taxon>
        <taxon>Araneidae</taxon>
        <taxon>Larinioides</taxon>
    </lineage>
</organism>
<evidence type="ECO:0000313" key="5">
    <source>
        <dbReference type="EMBL" id="CAL1265901.1"/>
    </source>
</evidence>
<proteinExistence type="inferred from homology"/>
<feature type="domain" description="GST C-terminal" evidence="4">
    <location>
        <begin position="70"/>
        <end position="161"/>
    </location>
</feature>
<evidence type="ECO:0000256" key="2">
    <source>
        <dbReference type="RuleBase" id="RU003494"/>
    </source>
</evidence>
<feature type="domain" description="GST N-terminal" evidence="3">
    <location>
        <begin position="1"/>
        <end position="64"/>
    </location>
</feature>
<dbReference type="Proteomes" id="UP001497382">
    <property type="component" value="Unassembled WGS sequence"/>
</dbReference>
<protein>
    <recommendedName>
        <fullName evidence="7">Glutathione S-transferase</fullName>
    </recommendedName>
</protein>
<dbReference type="InterPro" id="IPR036282">
    <property type="entry name" value="Glutathione-S-Trfase_C_sf"/>
</dbReference>
<evidence type="ECO:0000313" key="6">
    <source>
        <dbReference type="Proteomes" id="UP001497382"/>
    </source>
</evidence>
<dbReference type="EMBL" id="CAXIEN010000020">
    <property type="protein sequence ID" value="CAL1265901.1"/>
    <property type="molecule type" value="Genomic_DNA"/>
</dbReference>
<accession>A0AAV1Z3L6</accession>
<dbReference type="SFLD" id="SFLDS00019">
    <property type="entry name" value="Glutathione_Transferase_(cytos"/>
    <property type="match status" value="1"/>
</dbReference>
<gene>
    <name evidence="5" type="ORF">LARSCL_LOCUS2805</name>
</gene>
<dbReference type="InterPro" id="IPR010987">
    <property type="entry name" value="Glutathione-S-Trfase_C-like"/>
</dbReference>
<sequence length="161" mass="18193">MTAKYLGIDVNQKLVKLVAGEQLKPEYLKMNPQHCVPTIDDNGFYLWESRAILAYLANKYAPDSPVYPKDPKERAIVDRMLYFDIGTVFMAVREYLLPQLFKGQPADPEKAEAFKKTLDLLEGFLSKTAYVAGDHVTLADFSIIATLSFPEVNALYSSYKT</sequence>
<evidence type="ECO:0008006" key="7">
    <source>
        <dbReference type="Google" id="ProtNLM"/>
    </source>
</evidence>
<dbReference type="CDD" id="cd03177">
    <property type="entry name" value="GST_C_Delta_Epsilon"/>
    <property type="match status" value="1"/>
</dbReference>
<dbReference type="GO" id="GO:0006749">
    <property type="term" value="P:glutathione metabolic process"/>
    <property type="evidence" value="ECO:0007669"/>
    <property type="project" value="TreeGrafter"/>
</dbReference>
<dbReference type="AlphaFoldDB" id="A0AAV1Z3L6"/>
<dbReference type="PROSITE" id="PS50405">
    <property type="entry name" value="GST_CTER"/>
    <property type="match status" value="1"/>
</dbReference>
<comment type="caution">
    <text evidence="5">The sequence shown here is derived from an EMBL/GenBank/DDBJ whole genome shotgun (WGS) entry which is preliminary data.</text>
</comment>
<keyword evidence="6" id="KW-1185">Reference proteome</keyword>
<dbReference type="Pfam" id="PF00043">
    <property type="entry name" value="GST_C"/>
    <property type="match status" value="1"/>
</dbReference>
<dbReference type="SUPFAM" id="SSF52833">
    <property type="entry name" value="Thioredoxin-like"/>
    <property type="match status" value="1"/>
</dbReference>
<dbReference type="InterPro" id="IPR004045">
    <property type="entry name" value="Glutathione_S-Trfase_N"/>
</dbReference>
<dbReference type="InterPro" id="IPR004046">
    <property type="entry name" value="GST_C"/>
</dbReference>
<dbReference type="Pfam" id="PF02798">
    <property type="entry name" value="GST_N"/>
    <property type="match status" value="1"/>
</dbReference>
<dbReference type="PROSITE" id="PS50404">
    <property type="entry name" value="GST_NTER"/>
    <property type="match status" value="1"/>
</dbReference>
<dbReference type="PANTHER" id="PTHR43969:SF9">
    <property type="entry name" value="GLUTATHIONE S TRANSFERASE D10, ISOFORM A-RELATED"/>
    <property type="match status" value="1"/>
</dbReference>